<evidence type="ECO:0000313" key="2">
    <source>
        <dbReference type="Proteomes" id="UP000323506"/>
    </source>
</evidence>
<sequence length="103" mass="12129">MLVRFNPKTDLRIDSVVKYDLRLSRANITFHIPSILLPSSSSCCSFLVTVHIYVCMYILDTVSFYFEFLHGFFPVYCRTDETQQVRSCFVLWLFCKDDHPTMV</sequence>
<dbReference type="EMBL" id="CM017705">
    <property type="protein sequence ID" value="TYG66637.1"/>
    <property type="molecule type" value="Genomic_DNA"/>
</dbReference>
<reference evidence="1 2" key="1">
    <citation type="submission" date="2019-06" db="EMBL/GenBank/DDBJ databases">
        <title>WGS assembly of Gossypium darwinii.</title>
        <authorList>
            <person name="Chen Z.J."/>
            <person name="Sreedasyam A."/>
            <person name="Ando A."/>
            <person name="Song Q."/>
            <person name="De L."/>
            <person name="Hulse-Kemp A."/>
            <person name="Ding M."/>
            <person name="Ye W."/>
            <person name="Kirkbride R."/>
            <person name="Jenkins J."/>
            <person name="Plott C."/>
            <person name="Lovell J."/>
            <person name="Lin Y.-M."/>
            <person name="Vaughn R."/>
            <person name="Liu B."/>
            <person name="Li W."/>
            <person name="Simpson S."/>
            <person name="Scheffler B."/>
            <person name="Saski C."/>
            <person name="Grover C."/>
            <person name="Hu G."/>
            <person name="Conover J."/>
            <person name="Carlson J."/>
            <person name="Shu S."/>
            <person name="Boston L."/>
            <person name="Williams M."/>
            <person name="Peterson D."/>
            <person name="Mcgee K."/>
            <person name="Jones D."/>
            <person name="Wendel J."/>
            <person name="Stelly D."/>
            <person name="Grimwood J."/>
            <person name="Schmutz J."/>
        </authorList>
    </citation>
    <scope>NUCLEOTIDE SEQUENCE [LARGE SCALE GENOMIC DNA]</scope>
    <source>
        <strain evidence="1">1808015.09</strain>
    </source>
</reference>
<dbReference type="AlphaFoldDB" id="A0A5D2CAM2"/>
<dbReference type="Proteomes" id="UP000323506">
    <property type="component" value="Chromosome D05"/>
</dbReference>
<name>A0A5D2CAM2_GOSDA</name>
<keyword evidence="2" id="KW-1185">Reference proteome</keyword>
<evidence type="ECO:0000313" key="1">
    <source>
        <dbReference type="EMBL" id="TYG66637.1"/>
    </source>
</evidence>
<proteinExistence type="predicted"/>
<gene>
    <name evidence="1" type="ORF">ES288_D05G017200v1</name>
</gene>
<organism evidence="1 2">
    <name type="scientific">Gossypium darwinii</name>
    <name type="common">Darwin's cotton</name>
    <name type="synonym">Gossypium barbadense var. darwinii</name>
    <dbReference type="NCBI Taxonomy" id="34276"/>
    <lineage>
        <taxon>Eukaryota</taxon>
        <taxon>Viridiplantae</taxon>
        <taxon>Streptophyta</taxon>
        <taxon>Embryophyta</taxon>
        <taxon>Tracheophyta</taxon>
        <taxon>Spermatophyta</taxon>
        <taxon>Magnoliopsida</taxon>
        <taxon>eudicotyledons</taxon>
        <taxon>Gunneridae</taxon>
        <taxon>Pentapetalae</taxon>
        <taxon>rosids</taxon>
        <taxon>malvids</taxon>
        <taxon>Malvales</taxon>
        <taxon>Malvaceae</taxon>
        <taxon>Malvoideae</taxon>
        <taxon>Gossypium</taxon>
    </lineage>
</organism>
<accession>A0A5D2CAM2</accession>
<protein>
    <submittedName>
        <fullName evidence="1">Uncharacterized protein</fullName>
    </submittedName>
</protein>